<feature type="region of interest" description="Disordered" evidence="1">
    <location>
        <begin position="179"/>
        <end position="209"/>
    </location>
</feature>
<evidence type="ECO:0000313" key="2">
    <source>
        <dbReference type="EMBL" id="KAF6288384.1"/>
    </source>
</evidence>
<feature type="region of interest" description="Disordered" evidence="1">
    <location>
        <begin position="68"/>
        <end position="92"/>
    </location>
</feature>
<comment type="caution">
    <text evidence="2">The sequence shown here is derived from an EMBL/GenBank/DDBJ whole genome shotgun (WGS) entry which is preliminary data.</text>
</comment>
<protein>
    <submittedName>
        <fullName evidence="2">Uncharacterized protein</fullName>
    </submittedName>
</protein>
<sequence length="209" mass="22789">MLPPPGDGPAWHLLIRWPIRLQGSLLRPPQDLVSSPSAWEAVGTNACPLVLCLATQCPPLHVGWGDHPARTRGRLPSTPHHSGTPRRPPRGPSYTWASGWLLPGESPNHSAPPPCRGLHHKHFLIKRHSCLRSSSACSPQLWMSPEQSSHTGLVVNFPFGGHRPTGHPLASLARFLGCPQPPTAPPERRWLRARSSTRSPPRPARVGDG</sequence>
<proteinExistence type="predicted"/>
<gene>
    <name evidence="2" type="ORF">mRhiFer1_009119</name>
</gene>
<organism evidence="2 3">
    <name type="scientific">Rhinolophus ferrumequinum</name>
    <name type="common">Greater horseshoe bat</name>
    <dbReference type="NCBI Taxonomy" id="59479"/>
    <lineage>
        <taxon>Eukaryota</taxon>
        <taxon>Metazoa</taxon>
        <taxon>Chordata</taxon>
        <taxon>Craniata</taxon>
        <taxon>Vertebrata</taxon>
        <taxon>Euteleostomi</taxon>
        <taxon>Mammalia</taxon>
        <taxon>Eutheria</taxon>
        <taxon>Laurasiatheria</taxon>
        <taxon>Chiroptera</taxon>
        <taxon>Yinpterochiroptera</taxon>
        <taxon>Rhinolophoidea</taxon>
        <taxon>Rhinolophidae</taxon>
        <taxon>Rhinolophinae</taxon>
        <taxon>Rhinolophus</taxon>
    </lineage>
</organism>
<dbReference type="Proteomes" id="UP000585614">
    <property type="component" value="Unassembled WGS sequence"/>
</dbReference>
<evidence type="ECO:0000313" key="3">
    <source>
        <dbReference type="Proteomes" id="UP000585614"/>
    </source>
</evidence>
<reference evidence="2 3" key="1">
    <citation type="journal article" date="2020" name="Nature">
        <title>Six reference-quality genomes reveal evolution of bat adaptations.</title>
        <authorList>
            <person name="Jebb D."/>
            <person name="Huang Z."/>
            <person name="Pippel M."/>
            <person name="Hughes G.M."/>
            <person name="Lavrichenko K."/>
            <person name="Devanna P."/>
            <person name="Winkler S."/>
            <person name="Jermiin L.S."/>
            <person name="Skirmuntt E.C."/>
            <person name="Katzourakis A."/>
            <person name="Burkitt-Gray L."/>
            <person name="Ray D.A."/>
            <person name="Sullivan K.A.M."/>
            <person name="Roscito J.G."/>
            <person name="Kirilenko B.M."/>
            <person name="Davalos L.M."/>
            <person name="Corthals A.P."/>
            <person name="Power M.L."/>
            <person name="Jones G."/>
            <person name="Ransome R.D."/>
            <person name="Dechmann D.K.N."/>
            <person name="Locatelli A.G."/>
            <person name="Puechmaille S.J."/>
            <person name="Fedrigo O."/>
            <person name="Jarvis E.D."/>
            <person name="Hiller M."/>
            <person name="Vernes S.C."/>
            <person name="Myers E.W."/>
            <person name="Teeling E.C."/>
        </authorList>
    </citation>
    <scope>NUCLEOTIDE SEQUENCE [LARGE SCALE GENOMIC DNA]</scope>
    <source>
        <strain evidence="2">MRhiFer1</strain>
        <tissue evidence="2">Lung</tissue>
    </source>
</reference>
<evidence type="ECO:0000256" key="1">
    <source>
        <dbReference type="SAM" id="MobiDB-lite"/>
    </source>
</evidence>
<dbReference type="EMBL" id="JACAGC010000022">
    <property type="protein sequence ID" value="KAF6288384.1"/>
    <property type="molecule type" value="Genomic_DNA"/>
</dbReference>
<dbReference type="AlphaFoldDB" id="A0A7J7SJA3"/>
<name>A0A7J7SJA3_RHIFE</name>
<accession>A0A7J7SJA3</accession>